<dbReference type="InterPro" id="IPR000014">
    <property type="entry name" value="PAS"/>
</dbReference>
<dbReference type="InterPro" id="IPR000700">
    <property type="entry name" value="PAS-assoc_C"/>
</dbReference>
<dbReference type="Gene3D" id="3.30.450.20">
    <property type="entry name" value="PAS domain"/>
    <property type="match status" value="1"/>
</dbReference>
<dbReference type="PROSITE" id="PS50113">
    <property type="entry name" value="PAC"/>
    <property type="match status" value="1"/>
</dbReference>
<comment type="caution">
    <text evidence="4">The sequence shown here is derived from an EMBL/GenBank/DDBJ whole genome shotgun (WGS) entry which is preliminary data.</text>
</comment>
<dbReference type="EMBL" id="JACHNU010000001">
    <property type="protein sequence ID" value="MBB4661359.1"/>
    <property type="molecule type" value="Genomic_DNA"/>
</dbReference>
<dbReference type="InterPro" id="IPR003018">
    <property type="entry name" value="GAF"/>
</dbReference>
<dbReference type="RefSeq" id="WP_183339454.1">
    <property type="nucleotide sequence ID" value="NZ_JACHNU010000001.1"/>
</dbReference>
<gene>
    <name evidence="4" type="ORF">BDZ31_000932</name>
</gene>
<dbReference type="PROSITE" id="PS50112">
    <property type="entry name" value="PAS"/>
    <property type="match status" value="1"/>
</dbReference>
<evidence type="ECO:0000313" key="5">
    <source>
        <dbReference type="Proteomes" id="UP000585272"/>
    </source>
</evidence>
<reference evidence="4 5" key="1">
    <citation type="submission" date="2020-08" db="EMBL/GenBank/DDBJ databases">
        <title>Genomic Encyclopedia of Archaeal and Bacterial Type Strains, Phase II (KMG-II): from individual species to whole genera.</title>
        <authorList>
            <person name="Goeker M."/>
        </authorList>
    </citation>
    <scope>NUCLEOTIDE SEQUENCE [LARGE SCALE GENOMIC DNA]</scope>
    <source>
        <strain evidence="4 5">DSM 23288</strain>
    </source>
</reference>
<organism evidence="4 5">
    <name type="scientific">Conexibacter arvalis</name>
    <dbReference type="NCBI Taxonomy" id="912552"/>
    <lineage>
        <taxon>Bacteria</taxon>
        <taxon>Bacillati</taxon>
        <taxon>Actinomycetota</taxon>
        <taxon>Thermoleophilia</taxon>
        <taxon>Solirubrobacterales</taxon>
        <taxon>Conexibacteraceae</taxon>
        <taxon>Conexibacter</taxon>
    </lineage>
</organism>
<feature type="region of interest" description="Disordered" evidence="1">
    <location>
        <begin position="38"/>
        <end position="66"/>
    </location>
</feature>
<evidence type="ECO:0000256" key="1">
    <source>
        <dbReference type="SAM" id="MobiDB-lite"/>
    </source>
</evidence>
<feature type="domain" description="PAS" evidence="2">
    <location>
        <begin position="166"/>
        <end position="210"/>
    </location>
</feature>
<protein>
    <submittedName>
        <fullName evidence="4">PAS domain S-box-containing protein</fullName>
    </submittedName>
</protein>
<dbReference type="Gene3D" id="3.30.450.40">
    <property type="match status" value="2"/>
</dbReference>
<dbReference type="SUPFAM" id="SSF55781">
    <property type="entry name" value="GAF domain-like"/>
    <property type="match status" value="2"/>
</dbReference>
<dbReference type="Proteomes" id="UP000585272">
    <property type="component" value="Unassembled WGS sequence"/>
</dbReference>
<sequence>MNRSRRIDADDLARRVANAVGDGSVVRLHDAEARLLRPVATAHRDPSDRAAPGARQTGPPDLDDERGWTAQAFRTGRPVRLAQVRLPVRDRGELDRLPFERYVGAVLIVPLRVDGETVGTVTAFRAPGSVPYTLREQALVESLLGRALRRSGGGAPQEREPTVGEREPAAGELLARSDAAVWATDLQGRTLFVSPAMSELLALPAGDVAGLPMTDFVDVPPLSLTGMVPDEPERGDRRLRRADGTQLWLQTSSTPLVDAGGRRRGTLTTVADVTERKTEEVTLRLRLDATRGLLRLVSEVLRGSDRAALLDASVAVAAELLDAWRVGVFELGDDGLLRLRAGRGWPRGAIGGRELPALRSPAELALRSDEPLVVRDLDRWERLVRTESVGEEVRSGCWIGIGGRGVLAVLEREPRAFSADEVDLLASLAEALTACMPQQARRRGGAAAPPAQAMLAEPV</sequence>
<dbReference type="NCBIfam" id="TIGR00229">
    <property type="entry name" value="sensory_box"/>
    <property type="match status" value="1"/>
</dbReference>
<evidence type="ECO:0000259" key="3">
    <source>
        <dbReference type="PROSITE" id="PS50113"/>
    </source>
</evidence>
<dbReference type="InterPro" id="IPR001610">
    <property type="entry name" value="PAC"/>
</dbReference>
<dbReference type="InterPro" id="IPR029016">
    <property type="entry name" value="GAF-like_dom_sf"/>
</dbReference>
<dbReference type="SUPFAM" id="SSF55785">
    <property type="entry name" value="PYP-like sensor domain (PAS domain)"/>
    <property type="match status" value="1"/>
</dbReference>
<dbReference type="SMART" id="SM00065">
    <property type="entry name" value="GAF"/>
    <property type="match status" value="2"/>
</dbReference>
<name>A0A840I8X3_9ACTN</name>
<dbReference type="AlphaFoldDB" id="A0A840I8X3"/>
<dbReference type="Pfam" id="PF01590">
    <property type="entry name" value="GAF"/>
    <property type="match status" value="1"/>
</dbReference>
<dbReference type="CDD" id="cd00130">
    <property type="entry name" value="PAS"/>
    <property type="match status" value="1"/>
</dbReference>
<dbReference type="SMART" id="SM00086">
    <property type="entry name" value="PAC"/>
    <property type="match status" value="1"/>
</dbReference>
<dbReference type="InterPro" id="IPR035965">
    <property type="entry name" value="PAS-like_dom_sf"/>
</dbReference>
<evidence type="ECO:0000259" key="2">
    <source>
        <dbReference type="PROSITE" id="PS50112"/>
    </source>
</evidence>
<evidence type="ECO:0000313" key="4">
    <source>
        <dbReference type="EMBL" id="MBB4661359.1"/>
    </source>
</evidence>
<dbReference type="Pfam" id="PF13185">
    <property type="entry name" value="GAF_2"/>
    <property type="match status" value="1"/>
</dbReference>
<accession>A0A840I8X3</accession>
<keyword evidence="5" id="KW-1185">Reference proteome</keyword>
<dbReference type="Pfam" id="PF00989">
    <property type="entry name" value="PAS"/>
    <property type="match status" value="1"/>
</dbReference>
<feature type="domain" description="PAC" evidence="3">
    <location>
        <begin position="233"/>
        <end position="285"/>
    </location>
</feature>
<proteinExistence type="predicted"/>
<dbReference type="InterPro" id="IPR013767">
    <property type="entry name" value="PAS_fold"/>
</dbReference>
<dbReference type="GO" id="GO:0006355">
    <property type="term" value="P:regulation of DNA-templated transcription"/>
    <property type="evidence" value="ECO:0007669"/>
    <property type="project" value="InterPro"/>
</dbReference>